<feature type="region of interest" description="Disordered" evidence="1">
    <location>
        <begin position="1"/>
        <end position="21"/>
    </location>
</feature>
<reference evidence="2" key="2">
    <citation type="journal article" date="2015" name="Fish Shellfish Immunol.">
        <title>Early steps in the European eel (Anguilla anguilla)-Vibrio vulnificus interaction in the gills: Role of the RtxA13 toxin.</title>
        <authorList>
            <person name="Callol A."/>
            <person name="Pajuelo D."/>
            <person name="Ebbesson L."/>
            <person name="Teles M."/>
            <person name="MacKenzie S."/>
            <person name="Amaro C."/>
        </authorList>
    </citation>
    <scope>NUCLEOTIDE SEQUENCE</scope>
</reference>
<dbReference type="EMBL" id="GBXM01032095">
    <property type="protein sequence ID" value="JAH76482.1"/>
    <property type="molecule type" value="Transcribed_RNA"/>
</dbReference>
<evidence type="ECO:0000313" key="2">
    <source>
        <dbReference type="EMBL" id="JAH76482.1"/>
    </source>
</evidence>
<evidence type="ECO:0000256" key="1">
    <source>
        <dbReference type="SAM" id="MobiDB-lite"/>
    </source>
</evidence>
<sequence>MGLAERGSFVSATHTQTHTHTTNGTLGLLPLWYAISPHFELFAL</sequence>
<reference evidence="2" key="1">
    <citation type="submission" date="2014-11" db="EMBL/GenBank/DDBJ databases">
        <authorList>
            <person name="Amaro Gonzalez C."/>
        </authorList>
    </citation>
    <scope>NUCLEOTIDE SEQUENCE</scope>
</reference>
<organism evidence="2">
    <name type="scientific">Anguilla anguilla</name>
    <name type="common">European freshwater eel</name>
    <name type="synonym">Muraena anguilla</name>
    <dbReference type="NCBI Taxonomy" id="7936"/>
    <lineage>
        <taxon>Eukaryota</taxon>
        <taxon>Metazoa</taxon>
        <taxon>Chordata</taxon>
        <taxon>Craniata</taxon>
        <taxon>Vertebrata</taxon>
        <taxon>Euteleostomi</taxon>
        <taxon>Actinopterygii</taxon>
        <taxon>Neopterygii</taxon>
        <taxon>Teleostei</taxon>
        <taxon>Anguilliformes</taxon>
        <taxon>Anguillidae</taxon>
        <taxon>Anguilla</taxon>
    </lineage>
</organism>
<protein>
    <submittedName>
        <fullName evidence="2">Uncharacterized protein</fullName>
    </submittedName>
</protein>
<name>A0A0E9VEJ5_ANGAN</name>
<proteinExistence type="predicted"/>
<dbReference type="AlphaFoldDB" id="A0A0E9VEJ5"/>
<accession>A0A0E9VEJ5</accession>